<reference evidence="2 3" key="1">
    <citation type="submission" date="2015-08" db="EMBL/GenBank/DDBJ databases">
        <title>The complete genome sequence of Bacillus beveridgei MLTeJB.</title>
        <authorList>
            <person name="Hanson T.E."/>
            <person name="Mesa C."/>
            <person name="Basesman S.M."/>
            <person name="Oremland R.S."/>
        </authorList>
    </citation>
    <scope>NUCLEOTIDE SEQUENCE [LARGE SCALE GENOMIC DNA]</scope>
    <source>
        <strain evidence="2 3">MLTeJB</strain>
    </source>
</reference>
<name>A0A1D7QY52_9BACI</name>
<sequence>MQNKINKPNEQETGESLFFLIMNPEGEILGRMSLVDLDPLLKSGHAGYRVGEKHIGKGIANKALALLIEKAI</sequence>
<protein>
    <submittedName>
        <fullName evidence="2">GNAT family acetyltransferase</fullName>
    </submittedName>
</protein>
<dbReference type="Pfam" id="PF13302">
    <property type="entry name" value="Acetyltransf_3"/>
    <property type="match status" value="1"/>
</dbReference>
<dbReference type="InterPro" id="IPR000182">
    <property type="entry name" value="GNAT_dom"/>
</dbReference>
<accession>A0A1D7QY52</accession>
<dbReference type="SUPFAM" id="SSF55729">
    <property type="entry name" value="Acyl-CoA N-acyltransferases (Nat)"/>
    <property type="match status" value="1"/>
</dbReference>
<keyword evidence="2" id="KW-0808">Transferase</keyword>
<evidence type="ECO:0000313" key="2">
    <source>
        <dbReference type="EMBL" id="AOM83929.1"/>
    </source>
</evidence>
<dbReference type="EMBL" id="CP012502">
    <property type="protein sequence ID" value="AOM83929.1"/>
    <property type="molecule type" value="Genomic_DNA"/>
</dbReference>
<evidence type="ECO:0000313" key="3">
    <source>
        <dbReference type="Proteomes" id="UP000094463"/>
    </source>
</evidence>
<dbReference type="InterPro" id="IPR016181">
    <property type="entry name" value="Acyl_CoA_acyltransferase"/>
</dbReference>
<dbReference type="Gene3D" id="3.40.630.30">
    <property type="match status" value="1"/>
</dbReference>
<keyword evidence="3" id="KW-1185">Reference proteome</keyword>
<dbReference type="GO" id="GO:0016747">
    <property type="term" value="F:acyltransferase activity, transferring groups other than amino-acyl groups"/>
    <property type="evidence" value="ECO:0007669"/>
    <property type="project" value="InterPro"/>
</dbReference>
<dbReference type="KEGG" id="bbev:BBEV_2590"/>
<feature type="domain" description="N-acetyltransferase" evidence="1">
    <location>
        <begin position="10"/>
        <end position="71"/>
    </location>
</feature>
<evidence type="ECO:0000259" key="1">
    <source>
        <dbReference type="Pfam" id="PF13302"/>
    </source>
</evidence>
<organism evidence="2 3">
    <name type="scientific">Salisediminibacterium beveridgei</name>
    <dbReference type="NCBI Taxonomy" id="632773"/>
    <lineage>
        <taxon>Bacteria</taxon>
        <taxon>Bacillati</taxon>
        <taxon>Bacillota</taxon>
        <taxon>Bacilli</taxon>
        <taxon>Bacillales</taxon>
        <taxon>Bacillaceae</taxon>
        <taxon>Salisediminibacterium</taxon>
    </lineage>
</organism>
<proteinExistence type="predicted"/>
<dbReference type="RefSeq" id="WP_069365855.1">
    <property type="nucleotide sequence ID" value="NZ_CP012502.1"/>
</dbReference>
<dbReference type="AlphaFoldDB" id="A0A1D7QY52"/>
<gene>
    <name evidence="2" type="ORF">BBEV_2590</name>
</gene>
<dbReference type="Proteomes" id="UP000094463">
    <property type="component" value="Chromosome"/>
</dbReference>
<dbReference type="STRING" id="632773.BBEV_2590"/>